<organism evidence="1 2">
    <name type="scientific">Brevibacterium paucivorans</name>
    <dbReference type="NCBI Taxonomy" id="170994"/>
    <lineage>
        <taxon>Bacteria</taxon>
        <taxon>Bacillati</taxon>
        <taxon>Actinomycetota</taxon>
        <taxon>Actinomycetes</taxon>
        <taxon>Micrococcales</taxon>
        <taxon>Brevibacteriaceae</taxon>
        <taxon>Brevibacterium</taxon>
    </lineage>
</organism>
<comment type="caution">
    <text evidence="1">The sequence shown here is derived from an EMBL/GenBank/DDBJ whole genome shotgun (WGS) entry which is preliminary data.</text>
</comment>
<sequence length="117" mass="13349">MSIEELSNILAEMLDDDLNLLNNVCRMQTHPPHEALFRGALIDEIFTTNSTTSSLSELESRLISRVVTQHIKDKTLLDGLLHRVHVERLWQPIRTRAPNISNDLPFGVAVNAWSEMF</sequence>
<evidence type="ECO:0000313" key="2">
    <source>
        <dbReference type="Proteomes" id="UP000809290"/>
    </source>
</evidence>
<dbReference type="Proteomes" id="UP000809290">
    <property type="component" value="Unassembled WGS sequence"/>
</dbReference>
<gene>
    <name evidence="1" type="ORF">JOE56_001992</name>
</gene>
<keyword evidence="2" id="KW-1185">Reference proteome</keyword>
<reference evidence="1 2" key="1">
    <citation type="submission" date="2021-01" db="EMBL/GenBank/DDBJ databases">
        <title>Sequencing the genomes of 1000 actinobacteria strains.</title>
        <authorList>
            <person name="Klenk H.-P."/>
        </authorList>
    </citation>
    <scope>NUCLEOTIDE SEQUENCE [LARGE SCALE GENOMIC DNA]</scope>
    <source>
        <strain evidence="1 2">DSM 13657</strain>
    </source>
</reference>
<dbReference type="RefSeq" id="WP_204515850.1">
    <property type="nucleotide sequence ID" value="NZ_BAAAIM010000005.1"/>
</dbReference>
<evidence type="ECO:0000313" key="1">
    <source>
        <dbReference type="EMBL" id="MBM7817298.1"/>
    </source>
</evidence>
<name>A0ABS2SPX9_9MICO</name>
<protein>
    <submittedName>
        <fullName evidence="1">Uncharacterized protein</fullName>
    </submittedName>
</protein>
<proteinExistence type="predicted"/>
<accession>A0ABS2SPX9</accession>
<dbReference type="EMBL" id="JAFBCP010000001">
    <property type="protein sequence ID" value="MBM7817298.1"/>
    <property type="molecule type" value="Genomic_DNA"/>
</dbReference>